<dbReference type="RefSeq" id="WP_345093718.1">
    <property type="nucleotide sequence ID" value="NZ_BAABCS010000017.1"/>
</dbReference>
<keyword evidence="2" id="KW-1185">Reference proteome</keyword>
<comment type="caution">
    <text evidence="1">The sequence shown here is derived from an EMBL/GenBank/DDBJ whole genome shotgun (WGS) entry which is preliminary data.</text>
</comment>
<dbReference type="Proteomes" id="UP001500426">
    <property type="component" value="Unassembled WGS sequence"/>
</dbReference>
<evidence type="ECO:0000313" key="2">
    <source>
        <dbReference type="Proteomes" id="UP001500426"/>
    </source>
</evidence>
<evidence type="ECO:0000313" key="1">
    <source>
        <dbReference type="EMBL" id="GAA4051943.1"/>
    </source>
</evidence>
<proteinExistence type="predicted"/>
<gene>
    <name evidence="1" type="ORF">GCM10022388_17580</name>
</gene>
<protein>
    <submittedName>
        <fullName evidence="1">Uncharacterized protein</fullName>
    </submittedName>
</protein>
<reference evidence="2" key="1">
    <citation type="journal article" date="2019" name="Int. J. Syst. Evol. Microbiol.">
        <title>The Global Catalogue of Microorganisms (GCM) 10K type strain sequencing project: providing services to taxonomists for standard genome sequencing and annotation.</title>
        <authorList>
            <consortium name="The Broad Institute Genomics Platform"/>
            <consortium name="The Broad Institute Genome Sequencing Center for Infectious Disease"/>
            <person name="Wu L."/>
            <person name="Ma J."/>
        </authorList>
    </citation>
    <scope>NUCLEOTIDE SEQUENCE [LARGE SCALE GENOMIC DNA]</scope>
    <source>
        <strain evidence="2">JCM 17068</strain>
    </source>
</reference>
<name>A0ABP7UTV4_9FLAO</name>
<dbReference type="EMBL" id="BAABCS010000017">
    <property type="protein sequence ID" value="GAA4051943.1"/>
    <property type="molecule type" value="Genomic_DNA"/>
</dbReference>
<sequence>MKYQIIIFTLFFQSIYSQNKSLDTINDFTINICNYSEVENKKPIELDWVDIDRESIKKLNKLYTKFNTLEDIQRVFPNFISGEGNFANKTYDCGYNLKTSIHQDYGGYGSIYISALYFENKILKIRFTIDIDREIVFNYLKADIKFVVECKNDKLTFDKIIESNVQEYIKKHGDLYLVEFNENSKKAEALSYFNDVLHGSKLEEPYYILNGLDSPTFDYIRFFIVSKDFASLKNLIYSPSPTARLLIANTILYLNKNQNFEIDDKLNNRINEIIKTDQKIKSGIISCWINKFEYDFYDVNNNFENYLYTK</sequence>
<accession>A0ABP7UTV4</accession>
<organism evidence="1 2">
    <name type="scientific">Flavobacterium chungnamense</name>
    <dbReference type="NCBI Taxonomy" id="706182"/>
    <lineage>
        <taxon>Bacteria</taxon>
        <taxon>Pseudomonadati</taxon>
        <taxon>Bacteroidota</taxon>
        <taxon>Flavobacteriia</taxon>
        <taxon>Flavobacteriales</taxon>
        <taxon>Flavobacteriaceae</taxon>
        <taxon>Flavobacterium</taxon>
    </lineage>
</organism>